<dbReference type="InterPro" id="IPR020578">
    <property type="entry name" value="Aminotrans_V_PyrdxlP_BS"/>
</dbReference>
<dbReference type="Gene3D" id="3.40.640.10">
    <property type="entry name" value="Type I PLP-dependent aspartate aminotransferase-like (Major domain)"/>
    <property type="match status" value="1"/>
</dbReference>
<evidence type="ECO:0000313" key="13">
    <source>
        <dbReference type="EMBL" id="KFH45232.1"/>
    </source>
</evidence>
<proteinExistence type="inferred from homology"/>
<dbReference type="GO" id="GO:0005739">
    <property type="term" value="C:mitochondrion"/>
    <property type="evidence" value="ECO:0007669"/>
    <property type="project" value="EnsemblFungi"/>
</dbReference>
<evidence type="ECO:0000256" key="6">
    <source>
        <dbReference type="ARBA" id="ARBA00022898"/>
    </source>
</evidence>
<evidence type="ECO:0000256" key="3">
    <source>
        <dbReference type="ARBA" id="ARBA00012239"/>
    </source>
</evidence>
<dbReference type="InterPro" id="IPR010240">
    <property type="entry name" value="Cys_deSase_IscS"/>
</dbReference>
<dbReference type="InterPro" id="IPR015421">
    <property type="entry name" value="PyrdxlP-dep_Trfase_major"/>
</dbReference>
<dbReference type="HOGENOM" id="CLU_003433_0_2_1"/>
<dbReference type="Proteomes" id="UP000029964">
    <property type="component" value="Unassembled WGS sequence"/>
</dbReference>
<evidence type="ECO:0000259" key="12">
    <source>
        <dbReference type="Pfam" id="PF00266"/>
    </source>
</evidence>
<dbReference type="GO" id="GO:0006879">
    <property type="term" value="P:intracellular iron ion homeostasis"/>
    <property type="evidence" value="ECO:0007669"/>
    <property type="project" value="EnsemblFungi"/>
</dbReference>
<evidence type="ECO:0000256" key="4">
    <source>
        <dbReference type="ARBA" id="ARBA00022679"/>
    </source>
</evidence>
<keyword evidence="5" id="KW-0479">Metal-binding</keyword>
<dbReference type="NCBIfam" id="TIGR02006">
    <property type="entry name" value="IscS"/>
    <property type="match status" value="1"/>
</dbReference>
<evidence type="ECO:0000313" key="14">
    <source>
        <dbReference type="Proteomes" id="UP000029964"/>
    </source>
</evidence>
<dbReference type="GO" id="GO:1990221">
    <property type="term" value="C:L-cysteine desulfurase complex"/>
    <property type="evidence" value="ECO:0007669"/>
    <property type="project" value="EnsemblFungi"/>
</dbReference>
<sequence length="505" mass="55353">MASLATSALRSTSRLRCSSSAATVAARGLPRTTAATVVTSRRLSRRGYVTESKRDSARVETAIKLDKKDFADVPPPQTDTPSNAKVSPMADVLKHAAVMEEGQRPIYLDMQSTTPVDPRVLDAMMPFYVGVYGNPHSRTHAYGWESEKAVEEARQHVADIIGADPKEIIFTSGATESNNMSIKGVARFFGRSGKKKHIITSQTEHKCVLDSCRHLQDEGFEITYLPVQHNGLVKIEDIEAAIRPETALVSIMAVNNEIGVIQPLEEIGKLCRSKKVFFHTDAAQAVGKIPIDVNAMNIDLMSISSHKIYGPKGMGACYVRRRPRVRLDPIITGGGQERGLRSGTLAPPLAVGFGEACRIAKEEMEYDAKRIKSLSDRLLNGLLSLEHTTQNGDPKSFYPGCVNVSFAYVEGESLLMALKDIALSSGSACTSASLEPSYVLRALGNSDESAHSSIRFGIGRFTTEMEIDYVLKAVQERVSFLRELSPLWELVQEGIDLNTIQWSQH</sequence>
<dbReference type="PROSITE" id="PS00595">
    <property type="entry name" value="AA_TRANSFER_CLASS_5"/>
    <property type="match status" value="1"/>
</dbReference>
<evidence type="ECO:0000256" key="2">
    <source>
        <dbReference type="ARBA" id="ARBA00006490"/>
    </source>
</evidence>
<dbReference type="FunFam" id="3.90.1150.10:FF:000002">
    <property type="entry name" value="Cysteine desulfurase IscS"/>
    <property type="match status" value="1"/>
</dbReference>
<dbReference type="GO" id="GO:0046872">
    <property type="term" value="F:metal ion binding"/>
    <property type="evidence" value="ECO:0007669"/>
    <property type="project" value="UniProtKB-KW"/>
</dbReference>
<gene>
    <name evidence="13" type="ORF">ACRE_039670</name>
</gene>
<comment type="function">
    <text evidence="9">Catalyzes the removal of elemental sulfur from cysteine to produce alanine. It supplies the inorganic sulfur for iron-sulfur (Fe-S) clusters. Plays a role in both tRNA-processing and mitochondrial metabolism. Involved in the 2-thio-modification of both 5-carboxymethylaminomethyl-2-thiouridine in mitochondrial tRNAs and 5-methoxycarbonylmethyl-2-thiouridine (mcm5s2U) in cytoplasmic tRNAs.</text>
</comment>
<evidence type="ECO:0000256" key="5">
    <source>
        <dbReference type="ARBA" id="ARBA00022723"/>
    </source>
</evidence>
<evidence type="ECO:0000256" key="8">
    <source>
        <dbReference type="ARBA" id="ARBA00023014"/>
    </source>
</evidence>
<dbReference type="GO" id="GO:0005634">
    <property type="term" value="C:nucleus"/>
    <property type="evidence" value="ECO:0007669"/>
    <property type="project" value="EnsemblFungi"/>
</dbReference>
<comment type="similarity">
    <text evidence="2">Belongs to the class-V pyridoxal-phosphate-dependent aminotransferase family. NifS/IscS subfamily.</text>
</comment>
<evidence type="ECO:0000256" key="1">
    <source>
        <dbReference type="ARBA" id="ARBA00001933"/>
    </source>
</evidence>
<dbReference type="InterPro" id="IPR015422">
    <property type="entry name" value="PyrdxlP-dep_Trfase_small"/>
</dbReference>
<organism evidence="13 14">
    <name type="scientific">Hapsidospora chrysogenum (strain ATCC 11550 / CBS 779.69 / DSM 880 / IAM 14645 / JCM 23072 / IMI 49137)</name>
    <name type="common">Acremonium chrysogenum</name>
    <dbReference type="NCBI Taxonomy" id="857340"/>
    <lineage>
        <taxon>Eukaryota</taxon>
        <taxon>Fungi</taxon>
        <taxon>Dikarya</taxon>
        <taxon>Ascomycota</taxon>
        <taxon>Pezizomycotina</taxon>
        <taxon>Sordariomycetes</taxon>
        <taxon>Hypocreomycetidae</taxon>
        <taxon>Hypocreales</taxon>
        <taxon>Bionectriaceae</taxon>
        <taxon>Hapsidospora</taxon>
    </lineage>
</organism>
<accession>A0A086T7A0</accession>
<dbReference type="Pfam" id="PF00266">
    <property type="entry name" value="Aminotran_5"/>
    <property type="match status" value="1"/>
</dbReference>
<dbReference type="InterPro" id="IPR015424">
    <property type="entry name" value="PyrdxlP-dep_Trfase"/>
</dbReference>
<evidence type="ECO:0000256" key="9">
    <source>
        <dbReference type="ARBA" id="ARBA00045623"/>
    </source>
</evidence>
<comment type="caution">
    <text evidence="13">The sequence shown here is derived from an EMBL/GenBank/DDBJ whole genome shotgun (WGS) entry which is preliminary data.</text>
</comment>
<dbReference type="Gene3D" id="3.90.1150.10">
    <property type="entry name" value="Aspartate Aminotransferase, domain 1"/>
    <property type="match status" value="1"/>
</dbReference>
<reference evidence="14" key="1">
    <citation type="journal article" date="2014" name="Genome Announc.">
        <title>Genome sequence and annotation of Acremonium chrysogenum, producer of the beta-lactam antibiotic cephalosporin C.</title>
        <authorList>
            <person name="Terfehr D."/>
            <person name="Dahlmann T.A."/>
            <person name="Specht T."/>
            <person name="Zadra I."/>
            <person name="Kuernsteiner H."/>
            <person name="Kueck U."/>
        </authorList>
    </citation>
    <scope>NUCLEOTIDE SEQUENCE [LARGE SCALE GENOMIC DNA]</scope>
    <source>
        <strain evidence="14">ATCC 11550 / CBS 779.69 / DSM 880 / IAM 14645 / JCM 23072 / IMI 49137</strain>
    </source>
</reference>
<protein>
    <recommendedName>
        <fullName evidence="3">cysteine desulfurase</fullName>
        <ecNumber evidence="3">2.8.1.7</ecNumber>
    </recommendedName>
</protein>
<dbReference type="NCBIfam" id="NF010611">
    <property type="entry name" value="PRK14012.1"/>
    <property type="match status" value="1"/>
</dbReference>
<dbReference type="AlphaFoldDB" id="A0A086T7A0"/>
<dbReference type="EC" id="2.8.1.7" evidence="3"/>
<keyword evidence="8" id="KW-0411">Iron-sulfur</keyword>
<dbReference type="GO" id="GO:0070903">
    <property type="term" value="P:mitochondrial tRNA thio-modification"/>
    <property type="evidence" value="ECO:0007669"/>
    <property type="project" value="EnsemblFungi"/>
</dbReference>
<comment type="catalytic activity">
    <reaction evidence="10">
        <text>(sulfur carrier)-H + L-cysteine = (sulfur carrier)-SH + L-alanine</text>
        <dbReference type="Rhea" id="RHEA:43892"/>
        <dbReference type="Rhea" id="RHEA-COMP:14737"/>
        <dbReference type="Rhea" id="RHEA-COMP:14739"/>
        <dbReference type="ChEBI" id="CHEBI:29917"/>
        <dbReference type="ChEBI" id="CHEBI:35235"/>
        <dbReference type="ChEBI" id="CHEBI:57972"/>
        <dbReference type="ChEBI" id="CHEBI:64428"/>
        <dbReference type="EC" id="2.8.1.7"/>
    </reaction>
</comment>
<comment type="cofactor">
    <cofactor evidence="1 11">
        <name>pyridoxal 5'-phosphate</name>
        <dbReference type="ChEBI" id="CHEBI:597326"/>
    </cofactor>
</comment>
<dbReference type="PANTHER" id="PTHR11601:SF34">
    <property type="entry name" value="CYSTEINE DESULFURASE"/>
    <property type="match status" value="1"/>
</dbReference>
<evidence type="ECO:0000256" key="11">
    <source>
        <dbReference type="RuleBase" id="RU004504"/>
    </source>
</evidence>
<dbReference type="GO" id="GO:0002143">
    <property type="term" value="P:tRNA wobble position uridine thiolation"/>
    <property type="evidence" value="ECO:0007669"/>
    <property type="project" value="EnsemblFungi"/>
</dbReference>
<dbReference type="SUPFAM" id="SSF53383">
    <property type="entry name" value="PLP-dependent transferases"/>
    <property type="match status" value="1"/>
</dbReference>
<dbReference type="STRING" id="857340.A0A086T7A0"/>
<keyword evidence="7" id="KW-0408">Iron</keyword>
<dbReference type="HAMAP" id="MF_00331">
    <property type="entry name" value="Cys_desulf_IscS"/>
    <property type="match status" value="1"/>
</dbReference>
<dbReference type="EMBL" id="JPKY01000035">
    <property type="protein sequence ID" value="KFH45232.1"/>
    <property type="molecule type" value="Genomic_DNA"/>
</dbReference>
<dbReference type="GO" id="GO:0044571">
    <property type="term" value="P:[2Fe-2S] cluster assembly"/>
    <property type="evidence" value="ECO:0007669"/>
    <property type="project" value="InterPro"/>
</dbReference>
<dbReference type="InterPro" id="IPR000192">
    <property type="entry name" value="Aminotrans_V_dom"/>
</dbReference>
<name>A0A086T7A0_HAPC1</name>
<feature type="domain" description="Aminotransferase class V" evidence="12">
    <location>
        <begin position="106"/>
        <end position="470"/>
    </location>
</feature>
<dbReference type="GO" id="GO:0031071">
    <property type="term" value="F:cysteine desulfurase activity"/>
    <property type="evidence" value="ECO:0007669"/>
    <property type="project" value="UniProtKB-EC"/>
</dbReference>
<dbReference type="GO" id="GO:0030170">
    <property type="term" value="F:pyridoxal phosphate binding"/>
    <property type="evidence" value="ECO:0007669"/>
    <property type="project" value="InterPro"/>
</dbReference>
<dbReference type="FunFam" id="3.40.640.10:FF:000003">
    <property type="entry name" value="Cysteine desulfurase IscS"/>
    <property type="match status" value="1"/>
</dbReference>
<dbReference type="PANTHER" id="PTHR11601">
    <property type="entry name" value="CYSTEINE DESULFURYLASE FAMILY MEMBER"/>
    <property type="match status" value="1"/>
</dbReference>
<dbReference type="GO" id="GO:0051536">
    <property type="term" value="F:iron-sulfur cluster binding"/>
    <property type="evidence" value="ECO:0007669"/>
    <property type="project" value="UniProtKB-KW"/>
</dbReference>
<keyword evidence="6" id="KW-0663">Pyridoxal phosphate</keyword>
<keyword evidence="4" id="KW-0808">Transferase</keyword>
<keyword evidence="14" id="KW-1185">Reference proteome</keyword>
<dbReference type="OrthoDB" id="10250117at2759"/>
<evidence type="ECO:0000256" key="10">
    <source>
        <dbReference type="ARBA" id="ARBA00050776"/>
    </source>
</evidence>
<evidence type="ECO:0000256" key="7">
    <source>
        <dbReference type="ARBA" id="ARBA00023004"/>
    </source>
</evidence>